<name>A0A443QKP2_9ACAR</name>
<organism evidence="11 12">
    <name type="scientific">Dinothrombium tinctorium</name>
    <dbReference type="NCBI Taxonomy" id="1965070"/>
    <lineage>
        <taxon>Eukaryota</taxon>
        <taxon>Metazoa</taxon>
        <taxon>Ecdysozoa</taxon>
        <taxon>Arthropoda</taxon>
        <taxon>Chelicerata</taxon>
        <taxon>Arachnida</taxon>
        <taxon>Acari</taxon>
        <taxon>Acariformes</taxon>
        <taxon>Trombidiformes</taxon>
        <taxon>Prostigmata</taxon>
        <taxon>Anystina</taxon>
        <taxon>Parasitengona</taxon>
        <taxon>Trombidioidea</taxon>
        <taxon>Trombidiidae</taxon>
        <taxon>Dinothrombium</taxon>
    </lineage>
</organism>
<keyword evidence="8" id="KW-0807">Transducer</keyword>
<keyword evidence="12" id="KW-1185">Reference proteome</keyword>
<protein>
    <recommendedName>
        <fullName evidence="10">G-protein coupled receptors family 1 profile domain-containing protein</fullName>
    </recommendedName>
</protein>
<keyword evidence="7" id="KW-0675">Receptor</keyword>
<evidence type="ECO:0000256" key="8">
    <source>
        <dbReference type="ARBA" id="ARBA00023224"/>
    </source>
</evidence>
<evidence type="ECO:0000256" key="4">
    <source>
        <dbReference type="ARBA" id="ARBA00022989"/>
    </source>
</evidence>
<accession>A0A443QKP2</accession>
<dbReference type="PRINTS" id="PR00237">
    <property type="entry name" value="GPCRRHODOPSN"/>
</dbReference>
<dbReference type="Pfam" id="PF00001">
    <property type="entry name" value="7tm_1"/>
    <property type="match status" value="1"/>
</dbReference>
<feature type="transmembrane region" description="Helical" evidence="9">
    <location>
        <begin position="65"/>
        <end position="85"/>
    </location>
</feature>
<dbReference type="GO" id="GO:0004930">
    <property type="term" value="F:G protein-coupled receptor activity"/>
    <property type="evidence" value="ECO:0007669"/>
    <property type="project" value="UniProtKB-KW"/>
</dbReference>
<evidence type="ECO:0000313" key="12">
    <source>
        <dbReference type="Proteomes" id="UP000285301"/>
    </source>
</evidence>
<reference evidence="11 12" key="1">
    <citation type="journal article" date="2018" name="Gigascience">
        <title>Genomes of trombidid mites reveal novel predicted allergens and laterally-transferred genes associated with secondary metabolism.</title>
        <authorList>
            <person name="Dong X."/>
            <person name="Chaisiri K."/>
            <person name="Xia D."/>
            <person name="Armstrong S.D."/>
            <person name="Fang Y."/>
            <person name="Donnelly M.J."/>
            <person name="Kadowaki T."/>
            <person name="McGarry J.W."/>
            <person name="Darby A.C."/>
            <person name="Makepeace B.L."/>
        </authorList>
    </citation>
    <scope>NUCLEOTIDE SEQUENCE [LARGE SCALE GENOMIC DNA]</scope>
    <source>
        <strain evidence="11">UoL-WK</strain>
    </source>
</reference>
<evidence type="ECO:0000256" key="1">
    <source>
        <dbReference type="ARBA" id="ARBA00004141"/>
    </source>
</evidence>
<evidence type="ECO:0000256" key="7">
    <source>
        <dbReference type="ARBA" id="ARBA00023170"/>
    </source>
</evidence>
<dbReference type="STRING" id="1965070.A0A443QKP2"/>
<comment type="caution">
    <text evidence="11">The sequence shown here is derived from an EMBL/GenBank/DDBJ whole genome shotgun (WGS) entry which is preliminary data.</text>
</comment>
<keyword evidence="5" id="KW-0297">G-protein coupled receptor</keyword>
<dbReference type="SUPFAM" id="SSF81321">
    <property type="entry name" value="Family A G protein-coupled receptor-like"/>
    <property type="match status" value="1"/>
</dbReference>
<keyword evidence="3 9" id="KW-0812">Transmembrane</keyword>
<dbReference type="PANTHER" id="PTHR24235">
    <property type="entry name" value="NEUROPEPTIDE Y RECEPTOR"/>
    <property type="match status" value="1"/>
</dbReference>
<keyword evidence="4 9" id="KW-1133">Transmembrane helix</keyword>
<dbReference type="Proteomes" id="UP000285301">
    <property type="component" value="Unassembled WGS sequence"/>
</dbReference>
<evidence type="ECO:0000256" key="3">
    <source>
        <dbReference type="ARBA" id="ARBA00022692"/>
    </source>
</evidence>
<dbReference type="InterPro" id="IPR017452">
    <property type="entry name" value="GPCR_Rhodpsn_7TM"/>
</dbReference>
<dbReference type="PANTHER" id="PTHR24235:SF29">
    <property type="entry name" value="GH23382P"/>
    <property type="match status" value="1"/>
</dbReference>
<keyword evidence="6 9" id="KW-0472">Membrane</keyword>
<evidence type="ECO:0000256" key="6">
    <source>
        <dbReference type="ARBA" id="ARBA00023136"/>
    </source>
</evidence>
<dbReference type="InterPro" id="IPR000276">
    <property type="entry name" value="GPCR_Rhodpsn"/>
</dbReference>
<comment type="subcellular location">
    <subcellularLocation>
        <location evidence="1">Membrane</location>
        <topology evidence="1">Multi-pass membrane protein</topology>
    </subcellularLocation>
</comment>
<evidence type="ECO:0000259" key="10">
    <source>
        <dbReference type="PROSITE" id="PS50262"/>
    </source>
</evidence>
<feature type="domain" description="G-protein coupled receptors family 1 profile" evidence="10">
    <location>
        <begin position="44"/>
        <end position="106"/>
    </location>
</feature>
<dbReference type="EMBL" id="NCKU01006350">
    <property type="protein sequence ID" value="RWS03587.1"/>
    <property type="molecule type" value="Genomic_DNA"/>
</dbReference>
<evidence type="ECO:0000256" key="9">
    <source>
        <dbReference type="SAM" id="Phobius"/>
    </source>
</evidence>
<dbReference type="OrthoDB" id="10037617at2759"/>
<feature type="transmembrane region" description="Helical" evidence="9">
    <location>
        <begin position="28"/>
        <end position="53"/>
    </location>
</feature>
<dbReference type="GO" id="GO:0016020">
    <property type="term" value="C:membrane"/>
    <property type="evidence" value="ECO:0007669"/>
    <property type="project" value="UniProtKB-SubCell"/>
</dbReference>
<evidence type="ECO:0000256" key="2">
    <source>
        <dbReference type="ARBA" id="ARBA00010663"/>
    </source>
</evidence>
<proteinExistence type="inferred from homology"/>
<dbReference type="AlphaFoldDB" id="A0A443QKP2"/>
<sequence>MESNENFTLNSNSSSSTNFQLNLTAIEYTIIILHAILFVFSFFGNILVIITLVYCRRLWSTVNAFLLNLSISDFLLGLFCIPFTLSGNIFKQFIFGYYLCKLVPFLQGKVIHNFFKIHFQF</sequence>
<evidence type="ECO:0000313" key="11">
    <source>
        <dbReference type="EMBL" id="RWS03587.1"/>
    </source>
</evidence>
<dbReference type="PROSITE" id="PS50262">
    <property type="entry name" value="G_PROTEIN_RECEP_F1_2"/>
    <property type="match status" value="1"/>
</dbReference>
<gene>
    <name evidence="11" type="ORF">B4U79_02127</name>
</gene>
<dbReference type="Gene3D" id="1.20.1070.10">
    <property type="entry name" value="Rhodopsin 7-helix transmembrane proteins"/>
    <property type="match status" value="1"/>
</dbReference>
<evidence type="ECO:0000256" key="5">
    <source>
        <dbReference type="ARBA" id="ARBA00023040"/>
    </source>
</evidence>
<comment type="similarity">
    <text evidence="2">Belongs to the G-protein coupled receptor 1 family.</text>
</comment>